<accession>A0A1W0W8X2</accession>
<reference evidence="4" key="1">
    <citation type="submission" date="2017-01" db="EMBL/GenBank/DDBJ databases">
        <title>Comparative genomics of anhydrobiosis in the tardigrade Hypsibius dujardini.</title>
        <authorList>
            <person name="Yoshida Y."/>
            <person name="Koutsovoulos G."/>
            <person name="Laetsch D."/>
            <person name="Stevens L."/>
            <person name="Kumar S."/>
            <person name="Horikawa D."/>
            <person name="Ishino K."/>
            <person name="Komine S."/>
            <person name="Tomita M."/>
            <person name="Blaxter M."/>
            <person name="Arakawa K."/>
        </authorList>
    </citation>
    <scope>NUCLEOTIDE SEQUENCE [LARGE SCALE GENOMIC DNA]</scope>
    <source>
        <strain evidence="4">Z151</strain>
    </source>
</reference>
<dbReference type="InterPro" id="IPR016024">
    <property type="entry name" value="ARM-type_fold"/>
</dbReference>
<dbReference type="PANTHER" id="PTHR46241:SF1">
    <property type="entry name" value="OUTER DYNEIN ARM-DOCKING COMPLEX SUBUNIT 2"/>
    <property type="match status" value="1"/>
</dbReference>
<dbReference type="SUPFAM" id="SSF48371">
    <property type="entry name" value="ARM repeat"/>
    <property type="match status" value="2"/>
</dbReference>
<comment type="caution">
    <text evidence="3">The sequence shown here is derived from an EMBL/GenBank/DDBJ whole genome shotgun (WGS) entry which is preliminary data.</text>
</comment>
<name>A0A1W0W8X2_HYPEX</name>
<dbReference type="Gene3D" id="1.25.10.10">
    <property type="entry name" value="Leucine-rich Repeat Variant"/>
    <property type="match status" value="2"/>
</dbReference>
<protein>
    <submittedName>
        <fullName evidence="3">Armadillo repeat-containing protein 4</fullName>
    </submittedName>
</protein>
<dbReference type="EMBL" id="MTYJ01000165">
    <property type="protein sequence ID" value="OQV11649.1"/>
    <property type="molecule type" value="Genomic_DNA"/>
</dbReference>
<sequence>MGNTYTRLWAIVPEEKRYFVDPPFINEFYTLISDFLIGFATDFPVEACLKFHRPLQWITLVYEEDLLQYKYSIETDSIKTEHGYESCTDAAVAPPPGGSGTNHIVSQERFIDGLPHLQFQIDDQDRRQFTVWNMHQLACVLAMTKRTWDMEIASILYFQPDPVKHIFADKYDVGDVQQQRMLDAVSKVLLDMETNGLEERPYQRLYMLLQQFDLFYLYRRMFMNFDDKTYIDPNLPHREIDMLDEMGQYGHDAPLKGAYFNGELSEWGWSAPLFRQIYGDVAYVTVVTNDDIDHCLTINVTGIYENGLLDDKDDYRLPADSMISTIVMWLRENDKDFAEHFVRASYRYATRQEIERERFNTGQVKTVSTVTRPKKFVTMDKYQKLVFRDHLDSPPIIHRKAGYWSYLRQVHKNEHSANKMLYFTMAHKEDPRPCQKILRVNEQAREDNRIVSLIRHEVGGDPMTLTALQNASIARMKPQEPDYFPEEFPYDPKDKLNDGLIPADSYDAAKTIPEYWILFRIHRLLRWGCPASIVAGALMIDGGEFYKESNAPIFKQFPVVEVALNMCELISTKEYGVQKFAVLELLTRLCQCKFTLRQMNFYNGVKAISKALKSRFVEVRMAAAVCLTQLQELIPENRQIVGRDGALPLLLEVMRNPEETEENYWFHNYIEKHHRKWPEEILLVAAAQAANAVWLAVEERRNRLDFVRIKGITTCIDLLRGGLSPDYATIPVIGILTEVARESEFHHEICSSGALAVVCKVLHHTNTEDVFQNACQLIALICDCDEAREIIRTSKGLEPLLKPLRSPNFWTNPGCMQMATEALYKTAIAPLSCEFYRSKGAIDLALDRIYEGAGETIVFNVLGFIGEMVRLEGCRQTIRGNGSLPFIMDYMLHDNQFIRMKAAVTTGRMGADKESFIAIMENNGIIKIWNLMNNIYDPLVGVHACQAIYPLFVANAKETARVIRTIVNPFGPLFGLFDMHDSRLTDAVMNLICLLAHDDDLLAIMTDVGFCPAVAQHVKTKDVRLLKFVMEAIARGSEYAVNRVNFSTCEGVLPTIAKLLSHKDDEVQNHALCALHELTKYPQNIIQVHSEQLVRHLLKYLMEGSAEKAKKAAGCLRHMRYLAMANMGDVYNFEDVYFPIRSEERKAIERTKQELLTKKLVPEAKAEADKMKEQVQKAKRAKMQLMGIPPIPPAPLFLNEDRRRLPQVLLRAPYDPVADSDVPPPEQPKTDLREVPTPALTPFREPTHLRQDRADFDRALQNGTVKDENLQLPVQKEWWNNPFDEENYNLFNRLTIKNNYLADNVDQKTIQTKPQTYS</sequence>
<dbReference type="InterPro" id="IPR000225">
    <property type="entry name" value="Armadillo"/>
</dbReference>
<dbReference type="InterPro" id="IPR011989">
    <property type="entry name" value="ARM-like"/>
</dbReference>
<proteinExistence type="predicted"/>
<dbReference type="SMART" id="SM00185">
    <property type="entry name" value="ARM"/>
    <property type="match status" value="4"/>
</dbReference>
<dbReference type="OrthoDB" id="1683831at2759"/>
<evidence type="ECO:0000256" key="1">
    <source>
        <dbReference type="PROSITE-ProRule" id="PRU00259"/>
    </source>
</evidence>
<organism evidence="3 4">
    <name type="scientific">Hypsibius exemplaris</name>
    <name type="common">Freshwater tardigrade</name>
    <dbReference type="NCBI Taxonomy" id="2072580"/>
    <lineage>
        <taxon>Eukaryota</taxon>
        <taxon>Metazoa</taxon>
        <taxon>Ecdysozoa</taxon>
        <taxon>Tardigrada</taxon>
        <taxon>Eutardigrada</taxon>
        <taxon>Parachela</taxon>
        <taxon>Hypsibioidea</taxon>
        <taxon>Hypsibiidae</taxon>
        <taxon>Hypsibius</taxon>
    </lineage>
</organism>
<keyword evidence="4" id="KW-1185">Reference proteome</keyword>
<evidence type="ECO:0000313" key="3">
    <source>
        <dbReference type="EMBL" id="OQV11649.1"/>
    </source>
</evidence>
<feature type="repeat" description="ARM" evidence="1">
    <location>
        <begin position="1051"/>
        <end position="1084"/>
    </location>
</feature>
<feature type="region of interest" description="Disordered" evidence="2">
    <location>
        <begin position="1215"/>
        <end position="1243"/>
    </location>
</feature>
<dbReference type="Proteomes" id="UP000192578">
    <property type="component" value="Unassembled WGS sequence"/>
</dbReference>
<dbReference type="PROSITE" id="PS50176">
    <property type="entry name" value="ARM_REPEAT"/>
    <property type="match status" value="1"/>
</dbReference>
<dbReference type="PANTHER" id="PTHR46241">
    <property type="entry name" value="ARMADILLO REPEAT-CONTAINING PROTEIN 4 ARMC4"/>
    <property type="match status" value="1"/>
</dbReference>
<evidence type="ECO:0000256" key="2">
    <source>
        <dbReference type="SAM" id="MobiDB-lite"/>
    </source>
</evidence>
<gene>
    <name evidence="3" type="ORF">BV898_14071</name>
</gene>
<evidence type="ECO:0000313" key="4">
    <source>
        <dbReference type="Proteomes" id="UP000192578"/>
    </source>
</evidence>